<dbReference type="InterPro" id="IPR016181">
    <property type="entry name" value="Acyl_CoA_acyltransferase"/>
</dbReference>
<protein>
    <submittedName>
        <fullName evidence="2">GCN5-related N-acetyltransferase</fullName>
    </submittedName>
</protein>
<dbReference type="Gene3D" id="3.40.630.30">
    <property type="match status" value="1"/>
</dbReference>
<dbReference type="OrthoDB" id="6195612at2"/>
<dbReference type="eggNOG" id="COG0456">
    <property type="taxonomic scope" value="Bacteria"/>
</dbReference>
<accession>E1STL6</accession>
<dbReference type="KEGG" id="fbl:Fbal_0940"/>
<proteinExistence type="predicted"/>
<evidence type="ECO:0000313" key="2">
    <source>
        <dbReference type="EMBL" id="ADN75149.1"/>
    </source>
</evidence>
<dbReference type="Proteomes" id="UP000006683">
    <property type="component" value="Chromosome"/>
</dbReference>
<dbReference type="STRING" id="550540.Fbal_0940"/>
<dbReference type="PROSITE" id="PS51186">
    <property type="entry name" value="GNAT"/>
    <property type="match status" value="1"/>
</dbReference>
<name>E1STL6_FERBD</name>
<evidence type="ECO:0000313" key="3">
    <source>
        <dbReference type="Proteomes" id="UP000006683"/>
    </source>
</evidence>
<sequence>MELANESCSSPKMAFLQTEDLRVAASVLLNAYKDDPFFRSTLPASDYEQRLRAAIREELQALWQQNQKLVGLFIGDTLVGIAALLDHSYPKGQTRFWNWRLKMALGAGWGSARQWMAREEALVDLTPASPFSLLQFIAIAPNYQQRGYGRLLLQAIVNLANEHHENLAAYVYQPEHGTLFESQGFESTGEINSNGVLGRLYFKRDTAA</sequence>
<dbReference type="GeneID" id="67181187"/>
<reference evidence="2 3" key="1">
    <citation type="journal article" date="2010" name="Stand. Genomic Sci.">
        <title>Complete genome sequence of Ferrimonas balearica type strain (PAT).</title>
        <authorList>
            <person name="Nolan M."/>
            <person name="Sikorski J."/>
            <person name="Davenport K."/>
            <person name="Lucas S."/>
            <person name="Glavina Del Rio T."/>
            <person name="Tice H."/>
            <person name="Cheng J."/>
            <person name="Goodwin L."/>
            <person name="Pitluck S."/>
            <person name="Liolios K."/>
            <person name="Ivanova N."/>
            <person name="Mavromatis K."/>
            <person name="Ovchinnikova G."/>
            <person name="Pati A."/>
            <person name="Chen A."/>
            <person name="Palaniappan K."/>
            <person name="Land M."/>
            <person name="Hauser L."/>
            <person name="Chang Y."/>
            <person name="Jeffries C."/>
            <person name="Tapia R."/>
            <person name="Brettin T."/>
            <person name="Detter J."/>
            <person name="Han C."/>
            <person name="Yasawong M."/>
            <person name="Rohde M."/>
            <person name="Tindall B."/>
            <person name="Goker M."/>
            <person name="Woyke T."/>
            <person name="Bristow J."/>
            <person name="Eisen J."/>
            <person name="Markowitz V."/>
            <person name="Hugenholtz P."/>
            <person name="Kyrpides N."/>
            <person name="Klenk H."/>
            <person name="Lapidus A."/>
        </authorList>
    </citation>
    <scope>NUCLEOTIDE SEQUENCE [LARGE SCALE GENOMIC DNA]</scope>
    <source>
        <strain evidence="3">DSM 9799 / CCM 4581 / KCTC 23876 / PAT</strain>
    </source>
</reference>
<feature type="domain" description="N-acetyltransferase" evidence="1">
    <location>
        <begin position="49"/>
        <end position="207"/>
    </location>
</feature>
<organism evidence="2 3">
    <name type="scientific">Ferrimonas balearica (strain DSM 9799 / CCM 4581 / KCTC 23876 / PAT)</name>
    <dbReference type="NCBI Taxonomy" id="550540"/>
    <lineage>
        <taxon>Bacteria</taxon>
        <taxon>Pseudomonadati</taxon>
        <taxon>Pseudomonadota</taxon>
        <taxon>Gammaproteobacteria</taxon>
        <taxon>Alteromonadales</taxon>
        <taxon>Ferrimonadaceae</taxon>
        <taxon>Ferrimonas</taxon>
    </lineage>
</organism>
<dbReference type="EMBL" id="CP002209">
    <property type="protein sequence ID" value="ADN75149.1"/>
    <property type="molecule type" value="Genomic_DNA"/>
</dbReference>
<dbReference type="HOGENOM" id="CLU_091684_0_0_6"/>
<dbReference type="GO" id="GO:0016747">
    <property type="term" value="F:acyltransferase activity, transferring groups other than amino-acyl groups"/>
    <property type="evidence" value="ECO:0007669"/>
    <property type="project" value="InterPro"/>
</dbReference>
<keyword evidence="2" id="KW-0808">Transferase</keyword>
<dbReference type="CDD" id="cd04301">
    <property type="entry name" value="NAT_SF"/>
    <property type="match status" value="1"/>
</dbReference>
<dbReference type="InterPro" id="IPR000182">
    <property type="entry name" value="GNAT_dom"/>
</dbReference>
<keyword evidence="3" id="KW-1185">Reference proteome</keyword>
<gene>
    <name evidence="2" type="ordered locus">Fbal_0940</name>
</gene>
<dbReference type="AlphaFoldDB" id="E1STL6"/>
<evidence type="ECO:0000259" key="1">
    <source>
        <dbReference type="PROSITE" id="PS51186"/>
    </source>
</evidence>
<dbReference type="RefSeq" id="WP_013344455.1">
    <property type="nucleotide sequence ID" value="NC_014541.1"/>
</dbReference>
<dbReference type="SUPFAM" id="SSF55729">
    <property type="entry name" value="Acyl-CoA N-acyltransferases (Nat)"/>
    <property type="match status" value="1"/>
</dbReference>
<dbReference type="Pfam" id="PF13508">
    <property type="entry name" value="Acetyltransf_7"/>
    <property type="match status" value="1"/>
</dbReference>